<keyword evidence="3 8" id="KW-0489">Methyltransferase</keyword>
<dbReference type="GO" id="GO:0006298">
    <property type="term" value="P:mismatch repair"/>
    <property type="evidence" value="ECO:0007669"/>
    <property type="project" value="TreeGrafter"/>
</dbReference>
<dbReference type="SUPFAM" id="SSF53335">
    <property type="entry name" value="S-adenosyl-L-methionine-dependent methyltransferases"/>
    <property type="match status" value="1"/>
</dbReference>
<dbReference type="GO" id="GO:0009007">
    <property type="term" value="F:site-specific DNA-methyltransferase (adenine-specific) activity"/>
    <property type="evidence" value="ECO:0007669"/>
    <property type="project" value="UniProtKB-UniRule"/>
</dbReference>
<dbReference type="InterPro" id="IPR012327">
    <property type="entry name" value="MeTrfase_D12"/>
</dbReference>
<keyword evidence="5 8" id="KW-0949">S-adenosyl-L-methionine</keyword>
<dbReference type="PANTHER" id="PTHR30481:SF3">
    <property type="entry name" value="DNA ADENINE METHYLASE"/>
    <property type="match status" value="1"/>
</dbReference>
<organism evidence="9 10">
    <name type="scientific">Gloeothece citriformis (strain PCC 7424)</name>
    <name type="common">Cyanothece sp. (strain PCC 7424)</name>
    <dbReference type="NCBI Taxonomy" id="65393"/>
    <lineage>
        <taxon>Bacteria</taxon>
        <taxon>Bacillati</taxon>
        <taxon>Cyanobacteriota</taxon>
        <taxon>Cyanophyceae</taxon>
        <taxon>Oscillatoriophycideae</taxon>
        <taxon>Chroococcales</taxon>
        <taxon>Aphanothecaceae</taxon>
        <taxon>Gloeothece</taxon>
        <taxon>Gloeothece citriformis</taxon>
    </lineage>
</organism>
<dbReference type="PRINTS" id="PR00505">
    <property type="entry name" value="D12N6MTFRASE"/>
</dbReference>
<dbReference type="Pfam" id="PF02086">
    <property type="entry name" value="MethyltransfD12"/>
    <property type="match status" value="1"/>
</dbReference>
<protein>
    <recommendedName>
        <fullName evidence="2 8">Site-specific DNA-methyltransferase (adenine-specific)</fullName>
        <ecNumber evidence="2 8">2.1.1.72</ecNumber>
    </recommendedName>
</protein>
<dbReference type="HOGENOM" id="CLU_063430_0_0_3"/>
<dbReference type="InterPro" id="IPR029063">
    <property type="entry name" value="SAM-dependent_MTases_sf"/>
</dbReference>
<evidence type="ECO:0000256" key="5">
    <source>
        <dbReference type="ARBA" id="ARBA00022691"/>
    </source>
</evidence>
<dbReference type="InterPro" id="IPR023095">
    <property type="entry name" value="Ade_MeTrfase_dom_2"/>
</dbReference>
<dbReference type="PANTHER" id="PTHR30481">
    <property type="entry name" value="DNA ADENINE METHYLASE"/>
    <property type="match status" value="1"/>
</dbReference>
<evidence type="ECO:0000256" key="2">
    <source>
        <dbReference type="ARBA" id="ARBA00011900"/>
    </source>
</evidence>
<sequence>MSNYLVKPFLKWAGGKRQLIKEIKNYIPKYTTYYEPFLGGGAILFALQPKQAVINDSNEELINCYRVIKDSVEALIEDLRKHKNESEYYYDIRQWDRNYDYEKKSSVERASRLIFLNKTCYNGLFRVNSQGQFNVPFGKYKNPNILEESLLISIHHYLNNNKIEILNTDFKEAVKTAKQGDFVYFDPPYDPLSDTAYFTAYDINCFNQDEQKRLKLTVDDLTRRKCQVLLSNADTPFIRELYKDYKIVTVSASRFINSNKFKRGKVNEVLVINDHYTNS</sequence>
<evidence type="ECO:0000256" key="1">
    <source>
        <dbReference type="ARBA" id="ARBA00006594"/>
    </source>
</evidence>
<feature type="binding site" evidence="7">
    <location>
        <position position="56"/>
    </location>
    <ligand>
        <name>S-adenosyl-L-methionine</name>
        <dbReference type="ChEBI" id="CHEBI:59789"/>
    </ligand>
</feature>
<evidence type="ECO:0000256" key="6">
    <source>
        <dbReference type="ARBA" id="ARBA00047942"/>
    </source>
</evidence>
<accession>B7KL08</accession>
<evidence type="ECO:0000256" key="8">
    <source>
        <dbReference type="RuleBase" id="RU361257"/>
    </source>
</evidence>
<dbReference type="eggNOG" id="COG0338">
    <property type="taxonomic scope" value="Bacteria"/>
</dbReference>
<dbReference type="EC" id="2.1.1.72" evidence="2 8"/>
<comment type="catalytic activity">
    <reaction evidence="6 8">
        <text>a 2'-deoxyadenosine in DNA + S-adenosyl-L-methionine = an N(6)-methyl-2'-deoxyadenosine in DNA + S-adenosyl-L-homocysteine + H(+)</text>
        <dbReference type="Rhea" id="RHEA:15197"/>
        <dbReference type="Rhea" id="RHEA-COMP:12418"/>
        <dbReference type="Rhea" id="RHEA-COMP:12419"/>
        <dbReference type="ChEBI" id="CHEBI:15378"/>
        <dbReference type="ChEBI" id="CHEBI:57856"/>
        <dbReference type="ChEBI" id="CHEBI:59789"/>
        <dbReference type="ChEBI" id="CHEBI:90615"/>
        <dbReference type="ChEBI" id="CHEBI:90616"/>
        <dbReference type="EC" id="2.1.1.72"/>
    </reaction>
</comment>
<dbReference type="Gene3D" id="1.10.1020.10">
    <property type="entry name" value="Adenine-specific Methyltransferase, Domain 2"/>
    <property type="match status" value="1"/>
</dbReference>
<feature type="binding site" evidence="7">
    <location>
        <position position="16"/>
    </location>
    <ligand>
        <name>S-adenosyl-L-methionine</name>
        <dbReference type="ChEBI" id="CHEBI:59789"/>
    </ligand>
</feature>
<dbReference type="NCBIfam" id="TIGR00571">
    <property type="entry name" value="dam"/>
    <property type="match status" value="1"/>
</dbReference>
<feature type="binding site" evidence="7">
    <location>
        <position position="186"/>
    </location>
    <ligand>
        <name>S-adenosyl-L-methionine</name>
        <dbReference type="ChEBI" id="CHEBI:59789"/>
    </ligand>
</feature>
<dbReference type="AlphaFoldDB" id="B7KL08"/>
<evidence type="ECO:0000256" key="4">
    <source>
        <dbReference type="ARBA" id="ARBA00022679"/>
    </source>
</evidence>
<dbReference type="PIRSF" id="PIRSF000398">
    <property type="entry name" value="M_m6A_EcoRV"/>
    <property type="match status" value="1"/>
</dbReference>
<dbReference type="REBASE" id="19504">
    <property type="entry name" value="M.Csp7424ORF4006P"/>
</dbReference>
<keyword evidence="10" id="KW-1185">Reference proteome</keyword>
<dbReference type="InterPro" id="IPR002052">
    <property type="entry name" value="DNA_methylase_N6_adenine_CS"/>
</dbReference>
<proteinExistence type="inferred from homology"/>
<evidence type="ECO:0000313" key="9">
    <source>
        <dbReference type="EMBL" id="ACK72380.1"/>
    </source>
</evidence>
<reference evidence="10" key="1">
    <citation type="journal article" date="2011" name="MBio">
        <title>Novel metabolic attributes of the genus Cyanothece, comprising a group of unicellular nitrogen-fixing Cyanobacteria.</title>
        <authorList>
            <person name="Bandyopadhyay A."/>
            <person name="Elvitigala T."/>
            <person name="Welsh E."/>
            <person name="Stockel J."/>
            <person name="Liberton M."/>
            <person name="Min H."/>
            <person name="Sherman L.A."/>
            <person name="Pakrasi H.B."/>
        </authorList>
    </citation>
    <scope>NUCLEOTIDE SEQUENCE [LARGE SCALE GENOMIC DNA]</scope>
    <source>
        <strain evidence="10">PCC 7424</strain>
    </source>
</reference>
<dbReference type="GO" id="GO:1904047">
    <property type="term" value="F:S-adenosyl-L-methionine binding"/>
    <property type="evidence" value="ECO:0007669"/>
    <property type="project" value="TreeGrafter"/>
</dbReference>
<feature type="binding site" evidence="7">
    <location>
        <position position="12"/>
    </location>
    <ligand>
        <name>S-adenosyl-L-methionine</name>
        <dbReference type="ChEBI" id="CHEBI:59789"/>
    </ligand>
</feature>
<evidence type="ECO:0000313" key="10">
    <source>
        <dbReference type="Proteomes" id="UP000002384"/>
    </source>
</evidence>
<dbReference type="STRING" id="65393.PCC7424_4006"/>
<gene>
    <name evidence="9" type="ordered locus">PCC7424_4006</name>
</gene>
<evidence type="ECO:0000256" key="7">
    <source>
        <dbReference type="PIRSR" id="PIRSR000398-1"/>
    </source>
</evidence>
<dbReference type="PROSITE" id="PS00092">
    <property type="entry name" value="N6_MTASE"/>
    <property type="match status" value="1"/>
</dbReference>
<dbReference type="RefSeq" id="WP_015955965.1">
    <property type="nucleotide sequence ID" value="NC_011729.1"/>
</dbReference>
<dbReference type="Gene3D" id="3.40.50.150">
    <property type="entry name" value="Vaccinia Virus protein VP39"/>
    <property type="match status" value="1"/>
</dbReference>
<keyword evidence="4 8" id="KW-0808">Transferase</keyword>
<dbReference type="GO" id="GO:0032259">
    <property type="term" value="P:methylation"/>
    <property type="evidence" value="ECO:0007669"/>
    <property type="project" value="UniProtKB-KW"/>
</dbReference>
<dbReference type="GO" id="GO:0043565">
    <property type="term" value="F:sequence-specific DNA binding"/>
    <property type="evidence" value="ECO:0007669"/>
    <property type="project" value="TreeGrafter"/>
</dbReference>
<dbReference type="GO" id="GO:0009307">
    <property type="term" value="P:DNA restriction-modification system"/>
    <property type="evidence" value="ECO:0007669"/>
    <property type="project" value="InterPro"/>
</dbReference>
<name>B7KL08_GLOC7</name>
<dbReference type="KEGG" id="cyc:PCC7424_4006"/>
<dbReference type="EMBL" id="CP001291">
    <property type="protein sequence ID" value="ACK72380.1"/>
    <property type="molecule type" value="Genomic_DNA"/>
</dbReference>
<comment type="similarity">
    <text evidence="1 8">Belongs to the N(4)/N(6)-methyltransferase family.</text>
</comment>
<dbReference type="OrthoDB" id="9805629at2"/>
<evidence type="ECO:0000256" key="3">
    <source>
        <dbReference type="ARBA" id="ARBA00022603"/>
    </source>
</evidence>
<dbReference type="InterPro" id="IPR012263">
    <property type="entry name" value="M_m6A_EcoRV"/>
</dbReference>
<dbReference type="Proteomes" id="UP000002384">
    <property type="component" value="Chromosome"/>
</dbReference>